<dbReference type="Proteomes" id="UP001457282">
    <property type="component" value="Unassembled WGS sequence"/>
</dbReference>
<reference evidence="2 3" key="1">
    <citation type="journal article" date="2023" name="G3 (Bethesda)">
        <title>A chromosome-length genome assembly and annotation of blackberry (Rubus argutus, cv. 'Hillquist').</title>
        <authorList>
            <person name="Bruna T."/>
            <person name="Aryal R."/>
            <person name="Dudchenko O."/>
            <person name="Sargent D.J."/>
            <person name="Mead D."/>
            <person name="Buti M."/>
            <person name="Cavallini A."/>
            <person name="Hytonen T."/>
            <person name="Andres J."/>
            <person name="Pham M."/>
            <person name="Weisz D."/>
            <person name="Mascagni F."/>
            <person name="Usai G."/>
            <person name="Natali L."/>
            <person name="Bassil N."/>
            <person name="Fernandez G.E."/>
            <person name="Lomsadze A."/>
            <person name="Armour M."/>
            <person name="Olukolu B."/>
            <person name="Poorten T."/>
            <person name="Britton C."/>
            <person name="Davik J."/>
            <person name="Ashrafi H."/>
            <person name="Aiden E.L."/>
            <person name="Borodovsky M."/>
            <person name="Worthington M."/>
        </authorList>
    </citation>
    <scope>NUCLEOTIDE SEQUENCE [LARGE SCALE GENOMIC DNA]</scope>
    <source>
        <strain evidence="2">PI 553951</strain>
    </source>
</reference>
<dbReference type="AlphaFoldDB" id="A0AAW1YSG6"/>
<dbReference type="EMBL" id="JBEDUW010000001">
    <property type="protein sequence ID" value="KAK9951415.1"/>
    <property type="molecule type" value="Genomic_DNA"/>
</dbReference>
<feature type="compositionally biased region" description="Polar residues" evidence="1">
    <location>
        <begin position="88"/>
        <end position="113"/>
    </location>
</feature>
<sequence length="153" mass="17026">MLKAFARMVEDEDSGYLGYFKETEEEYDEDGILVPNKGNRSRVGPPTDEEWEKAEVFVQFLRVFYEITLRPSSRPSRASSSHRRQSQLVDAQSGATSARNQQDPVSLAAGSSSPRRRDLSPCSSHDHSSLAPFCHHPFAVKPSHADPMLSASS</sequence>
<name>A0AAW1YSG6_RUBAR</name>
<evidence type="ECO:0000256" key="1">
    <source>
        <dbReference type="SAM" id="MobiDB-lite"/>
    </source>
</evidence>
<feature type="compositionally biased region" description="Basic and acidic residues" evidence="1">
    <location>
        <begin position="115"/>
        <end position="128"/>
    </location>
</feature>
<feature type="region of interest" description="Disordered" evidence="1">
    <location>
        <begin position="26"/>
        <end position="47"/>
    </location>
</feature>
<accession>A0AAW1YSG6</accession>
<protein>
    <submittedName>
        <fullName evidence="2">Uncharacterized protein</fullName>
    </submittedName>
</protein>
<feature type="region of interest" description="Disordered" evidence="1">
    <location>
        <begin position="71"/>
        <end position="128"/>
    </location>
</feature>
<evidence type="ECO:0000313" key="3">
    <source>
        <dbReference type="Proteomes" id="UP001457282"/>
    </source>
</evidence>
<evidence type="ECO:0000313" key="2">
    <source>
        <dbReference type="EMBL" id="KAK9951415.1"/>
    </source>
</evidence>
<comment type="caution">
    <text evidence="2">The sequence shown here is derived from an EMBL/GenBank/DDBJ whole genome shotgun (WGS) entry which is preliminary data.</text>
</comment>
<keyword evidence="3" id="KW-1185">Reference proteome</keyword>
<organism evidence="2 3">
    <name type="scientific">Rubus argutus</name>
    <name type="common">Southern blackberry</name>
    <dbReference type="NCBI Taxonomy" id="59490"/>
    <lineage>
        <taxon>Eukaryota</taxon>
        <taxon>Viridiplantae</taxon>
        <taxon>Streptophyta</taxon>
        <taxon>Embryophyta</taxon>
        <taxon>Tracheophyta</taxon>
        <taxon>Spermatophyta</taxon>
        <taxon>Magnoliopsida</taxon>
        <taxon>eudicotyledons</taxon>
        <taxon>Gunneridae</taxon>
        <taxon>Pentapetalae</taxon>
        <taxon>rosids</taxon>
        <taxon>fabids</taxon>
        <taxon>Rosales</taxon>
        <taxon>Rosaceae</taxon>
        <taxon>Rosoideae</taxon>
        <taxon>Rosoideae incertae sedis</taxon>
        <taxon>Rubus</taxon>
    </lineage>
</organism>
<proteinExistence type="predicted"/>
<gene>
    <name evidence="2" type="ORF">M0R45_006857</name>
</gene>